<dbReference type="PANTHER" id="PTHR19959">
    <property type="entry name" value="KINESIN LIGHT CHAIN"/>
    <property type="match status" value="1"/>
</dbReference>
<proteinExistence type="predicted"/>
<dbReference type="Pfam" id="PF12770">
    <property type="entry name" value="CHAT"/>
    <property type="match status" value="1"/>
</dbReference>
<evidence type="ECO:0000259" key="1">
    <source>
        <dbReference type="Pfam" id="PF12770"/>
    </source>
</evidence>
<evidence type="ECO:0000313" key="3">
    <source>
        <dbReference type="Proteomes" id="UP000054166"/>
    </source>
</evidence>
<dbReference type="HOGENOM" id="CLU_001305_0_3_1"/>
<gene>
    <name evidence="2" type="ORF">PILCRDRAFT_10036</name>
</gene>
<dbReference type="InterPro" id="IPR011990">
    <property type="entry name" value="TPR-like_helical_dom_sf"/>
</dbReference>
<evidence type="ECO:0000313" key="2">
    <source>
        <dbReference type="EMBL" id="KIM79860.1"/>
    </source>
</evidence>
<dbReference type="InParanoid" id="A0A0C3F587"/>
<protein>
    <recommendedName>
        <fullName evidence="1">CHAT domain-containing protein</fullName>
    </recommendedName>
</protein>
<dbReference type="PANTHER" id="PTHR19959:SF119">
    <property type="entry name" value="FUNGAL LIPASE-LIKE DOMAIN-CONTAINING PROTEIN"/>
    <property type="match status" value="1"/>
</dbReference>
<sequence length="1398" mass="155052">MARDSQPYALSVGSADVTGAWVGNLPDGKPPKLYVAIQLDHIVVQTTESVERKETVSWNDMILLIGNSSSTISLSIVQRTSTQDSCICGVDIVLGTLLTRCADDEPASIEMTPVEIDFQEPVTGVIRVKLTEEHDSEDVAIHLESLHNIQLQRFRQLDDLSDLEKAVSNMALSVEFTEEYQRRPDRIAKLGIIQHARFQRLGELNDLENAIASMELSAELTDEGHPHKPIYLYCLGNCRRARFELLGDQSDLEKAVFQTAKAVELTDGRYPDHLWNLGLLQQIRFDCLGHMPDLDNSISSIEKVVKLRDDSYPLKHTYLSNLGNSLHTRFQHVGNMADLESAILYKEKAVQLTDHTHPDYPIYLTNLGLSQLYRFECFGDFSDLAKSISNTQQAVAIIDDSHPNKPSFLLNLGNSQQVRFQYLGNLIDLESAISNKNRAVELADDAHSVQPIYLTNLSNSQLDRFERLGNLSDLERAKALELTDDRHPDWSLYLWNLGSAQLNRFEQLGFLDDLEDAISNIGKATEFTDDRHSTKPTLLTNLGSAQQTRYEQLGDLSDLEKAIINIEKAVKLTGDGHSRRAAYLTHLSICQNTRFGRLGDLTDLENAISNIGKAIKLADDRNPSKPAYLSILGNCQVILFDRLGNLSDLENAILNTDKAVGLTNDGNPERPAYLAHLGTAQLARYERQGAFSDLENAISNMDKAVELTDDRHPQKAGHLSNLGGAQQTRFSLIGNLSDLEKAISNKEKAVQLTDDRHPNQPAYLSGLGNDQLNRFENLGDSSDLQNAILNQEKAVKLTDDSHPSKARWLLKYGIARYARFRHLGGREDLESSISSLRAAAQSMTAYPSDSLAAARQWAAISHLNGDLLSAVDGYRAALALLPKVAWLGLDINSRQSWLLHENAENLGCLATTCAIQLGHLEEAVELLDLSRSVFWQQAASLRSDLELLRKEEPKITQELEDVGRQLDAGNFTVVNRGDNAEDGQHSVEEIGKERRQLVRRWEELVECVRQLPNFKYFLRPVPFHQLRQASTAGQVIIINASKYGVDALIFGAAQPIAHVPLPDVDLEVLAEISGDVLLRRPVVATERTQRNYVGRYLKPSLRIVWDNILVPIFYRLDIPLTHSVIAPQRRVWWYPTGLLTFIPIHAAGPGTGATDAGRLVISSYVTSLDTLLQAQKKNKQLQDTMSGPKLLAVSQPETSGLCPLPRSAVEVESLVHAFQSAAAHSDLTDYSIEDIQHLNGSDATVNRVSGALDSCSWVHFACHGSQDPVFGMKSAFALYDGHLELGEIASKRLLSGQFAFLSACHAASGLKDLPGEAMHLAAGLQFAGFPSVIATMWSIRDDDAPKVADRTYQYLFRNGLHALDPSEAAIALSRAILCLREDPNITVDRWAPFIHFGI</sequence>
<dbReference type="SUPFAM" id="SSF48452">
    <property type="entry name" value="TPR-like"/>
    <property type="match status" value="1"/>
</dbReference>
<dbReference type="STRING" id="765440.A0A0C3F587"/>
<dbReference type="Gene3D" id="1.25.40.10">
    <property type="entry name" value="Tetratricopeptide repeat domain"/>
    <property type="match status" value="4"/>
</dbReference>
<dbReference type="OrthoDB" id="9991317at2759"/>
<reference evidence="3" key="2">
    <citation type="submission" date="2015-01" db="EMBL/GenBank/DDBJ databases">
        <title>Evolutionary Origins and Diversification of the Mycorrhizal Mutualists.</title>
        <authorList>
            <consortium name="DOE Joint Genome Institute"/>
            <consortium name="Mycorrhizal Genomics Consortium"/>
            <person name="Kohler A."/>
            <person name="Kuo A."/>
            <person name="Nagy L.G."/>
            <person name="Floudas D."/>
            <person name="Copeland A."/>
            <person name="Barry K.W."/>
            <person name="Cichocki N."/>
            <person name="Veneault-Fourrey C."/>
            <person name="LaButti K."/>
            <person name="Lindquist E.A."/>
            <person name="Lipzen A."/>
            <person name="Lundell T."/>
            <person name="Morin E."/>
            <person name="Murat C."/>
            <person name="Riley R."/>
            <person name="Ohm R."/>
            <person name="Sun H."/>
            <person name="Tunlid A."/>
            <person name="Henrissat B."/>
            <person name="Grigoriev I.V."/>
            <person name="Hibbett D.S."/>
            <person name="Martin F."/>
        </authorList>
    </citation>
    <scope>NUCLEOTIDE SEQUENCE [LARGE SCALE GENOMIC DNA]</scope>
    <source>
        <strain evidence="3">F 1598</strain>
    </source>
</reference>
<accession>A0A0C3F587</accession>
<organism evidence="2 3">
    <name type="scientific">Piloderma croceum (strain F 1598)</name>
    <dbReference type="NCBI Taxonomy" id="765440"/>
    <lineage>
        <taxon>Eukaryota</taxon>
        <taxon>Fungi</taxon>
        <taxon>Dikarya</taxon>
        <taxon>Basidiomycota</taxon>
        <taxon>Agaricomycotina</taxon>
        <taxon>Agaricomycetes</taxon>
        <taxon>Agaricomycetidae</taxon>
        <taxon>Atheliales</taxon>
        <taxon>Atheliaceae</taxon>
        <taxon>Piloderma</taxon>
    </lineage>
</organism>
<dbReference type="InterPro" id="IPR024983">
    <property type="entry name" value="CHAT_dom"/>
</dbReference>
<feature type="domain" description="CHAT" evidence="1">
    <location>
        <begin position="1118"/>
        <end position="1397"/>
    </location>
</feature>
<dbReference type="Proteomes" id="UP000054166">
    <property type="component" value="Unassembled WGS sequence"/>
</dbReference>
<name>A0A0C3F587_PILCF</name>
<keyword evidence="3" id="KW-1185">Reference proteome</keyword>
<dbReference type="EMBL" id="KN833007">
    <property type="protein sequence ID" value="KIM79860.1"/>
    <property type="molecule type" value="Genomic_DNA"/>
</dbReference>
<reference evidence="2 3" key="1">
    <citation type="submission" date="2014-04" db="EMBL/GenBank/DDBJ databases">
        <authorList>
            <consortium name="DOE Joint Genome Institute"/>
            <person name="Kuo A."/>
            <person name="Tarkka M."/>
            <person name="Buscot F."/>
            <person name="Kohler A."/>
            <person name="Nagy L.G."/>
            <person name="Floudas D."/>
            <person name="Copeland A."/>
            <person name="Barry K.W."/>
            <person name="Cichocki N."/>
            <person name="Veneault-Fourrey C."/>
            <person name="LaButti K."/>
            <person name="Lindquist E.A."/>
            <person name="Lipzen A."/>
            <person name="Lundell T."/>
            <person name="Morin E."/>
            <person name="Murat C."/>
            <person name="Sun H."/>
            <person name="Tunlid A."/>
            <person name="Henrissat B."/>
            <person name="Grigoriev I.V."/>
            <person name="Hibbett D.S."/>
            <person name="Martin F."/>
            <person name="Nordberg H.P."/>
            <person name="Cantor M.N."/>
            <person name="Hua S.X."/>
        </authorList>
    </citation>
    <scope>NUCLEOTIDE SEQUENCE [LARGE SCALE GENOMIC DNA]</scope>
    <source>
        <strain evidence="2 3">F 1598</strain>
    </source>
</reference>
<dbReference type="SUPFAM" id="SSF81901">
    <property type="entry name" value="HCP-like"/>
    <property type="match status" value="2"/>
</dbReference>